<dbReference type="InterPro" id="IPR001789">
    <property type="entry name" value="Sig_transdc_resp-reg_receiver"/>
</dbReference>
<evidence type="ECO:0000256" key="3">
    <source>
        <dbReference type="ARBA" id="ARBA00024867"/>
    </source>
</evidence>
<proteinExistence type="predicted"/>
<dbReference type="InterPro" id="IPR013972">
    <property type="entry name" value="YcbB"/>
</dbReference>
<gene>
    <name evidence="6" type="ORF">SAMN05192551_101708</name>
</gene>
<feature type="domain" description="Response regulatory" evidence="5">
    <location>
        <begin position="4"/>
        <end position="120"/>
    </location>
</feature>
<evidence type="ECO:0000256" key="1">
    <source>
        <dbReference type="ARBA" id="ARBA00018672"/>
    </source>
</evidence>
<dbReference type="Pfam" id="PF00072">
    <property type="entry name" value="Response_reg"/>
    <property type="match status" value="1"/>
</dbReference>
<feature type="modified residue" description="4-aspartylphosphate" evidence="4">
    <location>
        <position position="55"/>
    </location>
</feature>
<dbReference type="OrthoDB" id="1684633at2"/>
<sequence length="300" mass="33668">METRFYIADDDLSIQRILESIIEKHHLGFVIGTATDGKSTVNEVASLQPDIVLVDLLMPHIDGIGVVSMLNKSKCNSSFIMISQVDSSDMIAAAYEKGIEFFINKPINVVEVVSVIKNVKEKHSLTKMLYSFESAVKIMRGNEPVPSKSEGQDYLKANIRKVLANLGISGEAGYQDLVEMLYLLISRSPHPSLYTSSPKMSEAYELLKNHYQHSGSLINTGTIEQRIRRTIKSALNNLAHRGLEDYHDDIFIRYSSLLFEFSEVRREMDYLKGKQKSSGKISVRKFVDGIQILLADESAS</sequence>
<dbReference type="PANTHER" id="PTHR44591:SF3">
    <property type="entry name" value="RESPONSE REGULATORY DOMAIN-CONTAINING PROTEIN"/>
    <property type="match status" value="1"/>
</dbReference>
<dbReference type="PANTHER" id="PTHR44591">
    <property type="entry name" value="STRESS RESPONSE REGULATOR PROTEIN 1"/>
    <property type="match status" value="1"/>
</dbReference>
<evidence type="ECO:0000256" key="2">
    <source>
        <dbReference type="ARBA" id="ARBA00022553"/>
    </source>
</evidence>
<dbReference type="Pfam" id="PF08664">
    <property type="entry name" value="YcbB"/>
    <property type="match status" value="1"/>
</dbReference>
<dbReference type="RefSeq" id="WP_093369763.1">
    <property type="nucleotide sequence ID" value="NZ_FOQA01000001.1"/>
</dbReference>
<dbReference type="SMART" id="SM00448">
    <property type="entry name" value="REC"/>
    <property type="match status" value="1"/>
</dbReference>
<dbReference type="AlphaFoldDB" id="A0A1I3BD73"/>
<reference evidence="7" key="1">
    <citation type="submission" date="2016-10" db="EMBL/GenBank/DDBJ databases">
        <authorList>
            <person name="Varghese N."/>
            <person name="Submissions S."/>
        </authorList>
    </citation>
    <scope>NUCLEOTIDE SEQUENCE [LARGE SCALE GENOMIC DNA]</scope>
    <source>
        <strain evidence="7">Z-7934</strain>
    </source>
</reference>
<evidence type="ECO:0000313" key="7">
    <source>
        <dbReference type="Proteomes" id="UP000199287"/>
    </source>
</evidence>
<name>A0A1I3BD73_9FIRM</name>
<dbReference type="Gene3D" id="3.40.50.2300">
    <property type="match status" value="1"/>
</dbReference>
<keyword evidence="7" id="KW-1185">Reference proteome</keyword>
<evidence type="ECO:0000256" key="4">
    <source>
        <dbReference type="PROSITE-ProRule" id="PRU00169"/>
    </source>
</evidence>
<dbReference type="EMBL" id="FOQA01000001">
    <property type="protein sequence ID" value="SFH59661.1"/>
    <property type="molecule type" value="Genomic_DNA"/>
</dbReference>
<protein>
    <recommendedName>
        <fullName evidence="1">Stage 0 sporulation protein A homolog</fullName>
    </recommendedName>
</protein>
<dbReference type="Proteomes" id="UP000199287">
    <property type="component" value="Unassembled WGS sequence"/>
</dbReference>
<dbReference type="GO" id="GO:0000160">
    <property type="term" value="P:phosphorelay signal transduction system"/>
    <property type="evidence" value="ECO:0007669"/>
    <property type="project" value="InterPro"/>
</dbReference>
<dbReference type="InterPro" id="IPR011006">
    <property type="entry name" value="CheY-like_superfamily"/>
</dbReference>
<evidence type="ECO:0000313" key="6">
    <source>
        <dbReference type="EMBL" id="SFH59661.1"/>
    </source>
</evidence>
<dbReference type="PROSITE" id="PS50110">
    <property type="entry name" value="RESPONSE_REGULATORY"/>
    <property type="match status" value="1"/>
</dbReference>
<organism evidence="6 7">
    <name type="scientific">Tindallia magadiensis</name>
    <dbReference type="NCBI Taxonomy" id="69895"/>
    <lineage>
        <taxon>Bacteria</taxon>
        <taxon>Bacillati</taxon>
        <taxon>Bacillota</taxon>
        <taxon>Clostridia</taxon>
        <taxon>Peptostreptococcales</taxon>
        <taxon>Tindalliaceae</taxon>
        <taxon>Tindallia</taxon>
    </lineage>
</organism>
<dbReference type="STRING" id="69895.SAMN05192551_101708"/>
<dbReference type="InterPro" id="IPR050595">
    <property type="entry name" value="Bact_response_regulator"/>
</dbReference>
<evidence type="ECO:0000259" key="5">
    <source>
        <dbReference type="PROSITE" id="PS50110"/>
    </source>
</evidence>
<comment type="function">
    <text evidence="3">May play the central regulatory role in sporulation. It may be an element of the effector pathway responsible for the activation of sporulation genes in response to nutritional stress. Spo0A may act in concert with spo0H (a sigma factor) to control the expression of some genes that are critical to the sporulation process.</text>
</comment>
<keyword evidence="2 4" id="KW-0597">Phosphoprotein</keyword>
<dbReference type="SUPFAM" id="SSF52172">
    <property type="entry name" value="CheY-like"/>
    <property type="match status" value="1"/>
</dbReference>
<accession>A0A1I3BD73</accession>